<dbReference type="GO" id="GO:0044781">
    <property type="term" value="P:bacterial-type flagellum organization"/>
    <property type="evidence" value="ECO:0007669"/>
    <property type="project" value="UniProtKB-KW"/>
</dbReference>
<evidence type="ECO:0000256" key="4">
    <source>
        <dbReference type="ARBA" id="ARBA00016507"/>
    </source>
</evidence>
<dbReference type="EMBL" id="CP003350">
    <property type="protein sequence ID" value="AFC86464.1"/>
    <property type="molecule type" value="Genomic_DNA"/>
</dbReference>
<keyword evidence="13" id="KW-1185">Reference proteome</keyword>
<keyword evidence="12" id="KW-0969">Cilium</keyword>
<evidence type="ECO:0000313" key="13">
    <source>
        <dbReference type="Proteomes" id="UP000005234"/>
    </source>
</evidence>
<dbReference type="InterPro" id="IPR018035">
    <property type="entry name" value="Flagellar_FliH/T3SS_HrpE"/>
</dbReference>
<keyword evidence="5" id="KW-0813">Transport</keyword>
<evidence type="ECO:0000256" key="2">
    <source>
        <dbReference type="ARBA" id="ARBA00004496"/>
    </source>
</evidence>
<dbReference type="GO" id="GO:0005829">
    <property type="term" value="C:cytosol"/>
    <property type="evidence" value="ECO:0007669"/>
    <property type="project" value="TreeGrafter"/>
</dbReference>
<sequence length="224" mass="24186">MNSGRPPTTLAEVMQHRTGTDAQRWTGPDFFESATPDRKEPAAPPPPPPGPTVAELEAIEAQARDAGYQAGLDQGRQAAAEELAEQRRQLEKVFSALARPLDSLDQQVETELAELALHIARQVVYRSIELNPEHITETVKTALASLPLASRHIKVRLQPDDAALLNAAPDAADDRGWQVIADPALQRGDVLVDAEMSHLDARVETRLSRLAETVLAGAAPTAHG</sequence>
<dbReference type="HOGENOM" id="CLU_062625_0_1_6"/>
<gene>
    <name evidence="12" type="ordered locus">Fraau_2080</name>
</gene>
<evidence type="ECO:0000256" key="3">
    <source>
        <dbReference type="ARBA" id="ARBA00006602"/>
    </source>
</evidence>
<evidence type="ECO:0000256" key="8">
    <source>
        <dbReference type="ARBA" id="ARBA00022927"/>
    </source>
</evidence>
<dbReference type="GO" id="GO:0003774">
    <property type="term" value="F:cytoskeletal motor activity"/>
    <property type="evidence" value="ECO:0007669"/>
    <property type="project" value="InterPro"/>
</dbReference>
<dbReference type="STRING" id="767434.Fraau_2080"/>
<comment type="subcellular location">
    <subcellularLocation>
        <location evidence="2">Cytoplasm</location>
    </subcellularLocation>
</comment>
<dbReference type="GO" id="GO:0009288">
    <property type="term" value="C:bacterial-type flagellum"/>
    <property type="evidence" value="ECO:0007669"/>
    <property type="project" value="InterPro"/>
</dbReference>
<evidence type="ECO:0000259" key="11">
    <source>
        <dbReference type="Pfam" id="PF02108"/>
    </source>
</evidence>
<comment type="function">
    <text evidence="1">Needed for flagellar regrowth and assembly.</text>
</comment>
<dbReference type="AlphaFoldDB" id="H8L3E2"/>
<comment type="similarity">
    <text evidence="3">Belongs to the FliH family.</text>
</comment>
<keyword evidence="9" id="KW-1006">Bacterial flagellum protein export</keyword>
<dbReference type="GO" id="GO:0071973">
    <property type="term" value="P:bacterial-type flagellum-dependent cell motility"/>
    <property type="evidence" value="ECO:0007669"/>
    <property type="project" value="InterPro"/>
</dbReference>
<keyword evidence="6" id="KW-0963">Cytoplasm</keyword>
<dbReference type="OrthoDB" id="6196089at2"/>
<evidence type="ECO:0000256" key="7">
    <source>
        <dbReference type="ARBA" id="ARBA00022795"/>
    </source>
</evidence>
<keyword evidence="8" id="KW-0653">Protein transport</keyword>
<feature type="domain" description="Flagellar assembly protein FliH/Type III secretion system HrpE" evidence="11">
    <location>
        <begin position="85"/>
        <end position="210"/>
    </location>
</feature>
<dbReference type="PANTHER" id="PTHR34982">
    <property type="entry name" value="YOP PROTEINS TRANSLOCATION PROTEIN L"/>
    <property type="match status" value="1"/>
</dbReference>
<dbReference type="InterPro" id="IPR000563">
    <property type="entry name" value="Flag_FliH"/>
</dbReference>
<evidence type="ECO:0000256" key="1">
    <source>
        <dbReference type="ARBA" id="ARBA00003041"/>
    </source>
</evidence>
<dbReference type="Proteomes" id="UP000005234">
    <property type="component" value="Chromosome"/>
</dbReference>
<dbReference type="Pfam" id="PF02108">
    <property type="entry name" value="FliH"/>
    <property type="match status" value="1"/>
</dbReference>
<dbReference type="InterPro" id="IPR051472">
    <property type="entry name" value="T3SS_Stator/FliH"/>
</dbReference>
<keyword evidence="7" id="KW-1005">Bacterial flagellum biogenesis</keyword>
<evidence type="ECO:0000313" key="12">
    <source>
        <dbReference type="EMBL" id="AFC86464.1"/>
    </source>
</evidence>
<evidence type="ECO:0000256" key="5">
    <source>
        <dbReference type="ARBA" id="ARBA00022448"/>
    </source>
</evidence>
<dbReference type="PANTHER" id="PTHR34982:SF1">
    <property type="entry name" value="FLAGELLAR ASSEMBLY PROTEIN FLIH"/>
    <property type="match status" value="1"/>
</dbReference>
<protein>
    <recommendedName>
        <fullName evidence="4">Flagellar assembly protein FliH</fullName>
    </recommendedName>
</protein>
<evidence type="ECO:0000256" key="9">
    <source>
        <dbReference type="ARBA" id="ARBA00023225"/>
    </source>
</evidence>
<evidence type="ECO:0000256" key="10">
    <source>
        <dbReference type="SAM" id="MobiDB-lite"/>
    </source>
</evidence>
<proteinExistence type="inferred from homology"/>
<name>H8L3E2_FRAAD</name>
<evidence type="ECO:0000256" key="6">
    <source>
        <dbReference type="ARBA" id="ARBA00022490"/>
    </source>
</evidence>
<reference evidence="12" key="1">
    <citation type="submission" date="2012-02" db="EMBL/GenBank/DDBJ databases">
        <title>The complete genome of Frateuria aurantia DSM 6220.</title>
        <authorList>
            <consortium name="US DOE Joint Genome Institute (JGI-PGF)"/>
            <person name="Lucas S."/>
            <person name="Copeland A."/>
            <person name="Lapidus A."/>
            <person name="Glavina del Rio T."/>
            <person name="Dalin E."/>
            <person name="Tice H."/>
            <person name="Bruce D."/>
            <person name="Goodwin L."/>
            <person name="Pitluck S."/>
            <person name="Peters L."/>
            <person name="Ovchinnikova G."/>
            <person name="Teshima H."/>
            <person name="Kyrpides N."/>
            <person name="Mavromatis K."/>
            <person name="Ivanova N."/>
            <person name="Brettin T."/>
            <person name="Detter J.C."/>
            <person name="Han C."/>
            <person name="Larimer F."/>
            <person name="Land M."/>
            <person name="Hauser L."/>
            <person name="Markowitz V."/>
            <person name="Cheng J.-F."/>
            <person name="Hugenholtz P."/>
            <person name="Woyke T."/>
            <person name="Wu D."/>
            <person name="Brambilla E."/>
            <person name="Klenk H.-P."/>
            <person name="Eisen J.A."/>
        </authorList>
    </citation>
    <scope>NUCLEOTIDE SEQUENCE</scope>
    <source>
        <strain evidence="12">DSM 6220</strain>
    </source>
</reference>
<keyword evidence="12" id="KW-0282">Flagellum</keyword>
<accession>H8L3E2</accession>
<dbReference type="GO" id="GO:0015031">
    <property type="term" value="P:protein transport"/>
    <property type="evidence" value="ECO:0007669"/>
    <property type="project" value="UniProtKB-KW"/>
</dbReference>
<dbReference type="KEGG" id="fau:Fraau_2080"/>
<organism evidence="12 13">
    <name type="scientific">Frateuria aurantia (strain ATCC 33424 / DSM 6220 / KCTC 2777 / LMG 1558 / NBRC 3245 / NCIMB 13370)</name>
    <name type="common">Acetobacter aurantius</name>
    <dbReference type="NCBI Taxonomy" id="767434"/>
    <lineage>
        <taxon>Bacteria</taxon>
        <taxon>Pseudomonadati</taxon>
        <taxon>Pseudomonadota</taxon>
        <taxon>Gammaproteobacteria</taxon>
        <taxon>Lysobacterales</taxon>
        <taxon>Rhodanobacteraceae</taxon>
        <taxon>Frateuria</taxon>
    </lineage>
</organism>
<dbReference type="PRINTS" id="PR01003">
    <property type="entry name" value="FLGFLIH"/>
</dbReference>
<keyword evidence="12" id="KW-0966">Cell projection</keyword>
<dbReference type="RefSeq" id="WP_014403467.1">
    <property type="nucleotide sequence ID" value="NC_017033.1"/>
</dbReference>
<feature type="region of interest" description="Disordered" evidence="10">
    <location>
        <begin position="17"/>
        <end position="53"/>
    </location>
</feature>
<feature type="compositionally biased region" description="Pro residues" evidence="10">
    <location>
        <begin position="42"/>
        <end position="51"/>
    </location>
</feature>
<dbReference type="eggNOG" id="COG1317">
    <property type="taxonomic scope" value="Bacteria"/>
</dbReference>